<dbReference type="EMBL" id="AJWY01002613">
    <property type="protein sequence ID" value="EKC77873.1"/>
    <property type="molecule type" value="Genomic_DNA"/>
</dbReference>
<dbReference type="AlphaFoldDB" id="K1U6J2"/>
<reference evidence="2" key="1">
    <citation type="journal article" date="2013" name="Environ. Microbiol.">
        <title>Microbiota from the distal guts of lean and obese adolescents exhibit partial functional redundancy besides clear differences in community structure.</title>
        <authorList>
            <person name="Ferrer M."/>
            <person name="Ruiz A."/>
            <person name="Lanza F."/>
            <person name="Haange S.B."/>
            <person name="Oberbach A."/>
            <person name="Till H."/>
            <person name="Bargiela R."/>
            <person name="Campoy C."/>
            <person name="Segura M.T."/>
            <person name="Richter M."/>
            <person name="von Bergen M."/>
            <person name="Seifert J."/>
            <person name="Suarez A."/>
        </authorList>
    </citation>
    <scope>NUCLEOTIDE SEQUENCE</scope>
</reference>
<feature type="domain" description="DUF8195" evidence="1">
    <location>
        <begin position="2"/>
        <end position="68"/>
    </location>
</feature>
<protein>
    <recommendedName>
        <fullName evidence="1">DUF8195 domain-containing protein</fullName>
    </recommendedName>
</protein>
<dbReference type="InterPro" id="IPR058508">
    <property type="entry name" value="DUF8195"/>
</dbReference>
<dbReference type="Pfam" id="PF26615">
    <property type="entry name" value="DUF8195"/>
    <property type="match status" value="1"/>
</dbReference>
<sequence length="73" mass="8641">GGQSAKFIFKPNEFSTYDRTVHFTPLWFPDATDYTIYTQVWDTWTPDGMLSINLNDYVSIQGSLYDDWYTNRE</sequence>
<comment type="caution">
    <text evidence="2">The sequence shown here is derived from an EMBL/GenBank/DDBJ whole genome shotgun (WGS) entry which is preliminary data.</text>
</comment>
<evidence type="ECO:0000313" key="2">
    <source>
        <dbReference type="EMBL" id="EKC77873.1"/>
    </source>
</evidence>
<evidence type="ECO:0000259" key="1">
    <source>
        <dbReference type="Pfam" id="PF26615"/>
    </source>
</evidence>
<proteinExistence type="predicted"/>
<organism evidence="2">
    <name type="scientific">human gut metagenome</name>
    <dbReference type="NCBI Taxonomy" id="408170"/>
    <lineage>
        <taxon>unclassified sequences</taxon>
        <taxon>metagenomes</taxon>
        <taxon>organismal metagenomes</taxon>
    </lineage>
</organism>
<name>K1U6J2_9ZZZZ</name>
<gene>
    <name evidence="2" type="ORF">LEA_03942</name>
</gene>
<feature type="non-terminal residue" evidence="2">
    <location>
        <position position="1"/>
    </location>
</feature>
<accession>K1U6J2</accession>